<sequence>MEDVVQLISNLGFPIAISLYLLIRIEGKLENLTISINNLSQSINSIKNT</sequence>
<proteinExistence type="predicted"/>
<protein>
    <submittedName>
        <fullName evidence="2">YvrJ family protein</fullName>
    </submittedName>
</protein>
<dbReference type="OrthoDB" id="2662123at2"/>
<keyword evidence="1" id="KW-0472">Membrane</keyword>
<gene>
    <name evidence="2" type="ORF">BEN51_12675</name>
</gene>
<evidence type="ECO:0000256" key="1">
    <source>
        <dbReference type="SAM" id="Phobius"/>
    </source>
</evidence>
<dbReference type="RefSeq" id="WP_119866401.1">
    <property type="nucleotide sequence ID" value="NZ_CP016786.1"/>
</dbReference>
<accession>A0A343JFG9</accession>
<evidence type="ECO:0000313" key="2">
    <source>
        <dbReference type="EMBL" id="ASW44277.1"/>
    </source>
</evidence>
<keyword evidence="3" id="KW-1185">Reference proteome</keyword>
<evidence type="ECO:0000313" key="3">
    <source>
        <dbReference type="Proteomes" id="UP000264883"/>
    </source>
</evidence>
<keyword evidence="1" id="KW-1133">Transmembrane helix</keyword>
<keyword evidence="1" id="KW-0812">Transmembrane</keyword>
<organism evidence="2 3">
    <name type="scientific">Clostridium isatidis</name>
    <dbReference type="NCBI Taxonomy" id="182773"/>
    <lineage>
        <taxon>Bacteria</taxon>
        <taxon>Bacillati</taxon>
        <taxon>Bacillota</taxon>
        <taxon>Clostridia</taxon>
        <taxon>Eubacteriales</taxon>
        <taxon>Clostridiaceae</taxon>
        <taxon>Clostridium</taxon>
    </lineage>
</organism>
<dbReference type="AlphaFoldDB" id="A0A343JFG9"/>
<name>A0A343JFG9_9CLOT</name>
<dbReference type="EMBL" id="CP016786">
    <property type="protein sequence ID" value="ASW44277.1"/>
    <property type="molecule type" value="Genomic_DNA"/>
</dbReference>
<dbReference type="InterPro" id="IPR024419">
    <property type="entry name" value="YvrJ"/>
</dbReference>
<feature type="transmembrane region" description="Helical" evidence="1">
    <location>
        <begin position="6"/>
        <end position="23"/>
    </location>
</feature>
<reference evidence="2 3" key="1">
    <citation type="submission" date="2016-08" db="EMBL/GenBank/DDBJ databases">
        <title>Complete Genome Sequence Of The Indigo Reducing Clostridium isatidis DSM15098.</title>
        <authorList>
            <person name="Little G.T."/>
            <person name="Minton N.P."/>
        </authorList>
    </citation>
    <scope>NUCLEOTIDE SEQUENCE [LARGE SCALE GENOMIC DNA]</scope>
    <source>
        <strain evidence="2 3">DSM 15098</strain>
    </source>
</reference>
<dbReference type="Pfam" id="PF12841">
    <property type="entry name" value="YvrJ"/>
    <property type="match status" value="1"/>
</dbReference>
<dbReference type="KEGG" id="cia:BEN51_12675"/>
<dbReference type="Proteomes" id="UP000264883">
    <property type="component" value="Chromosome"/>
</dbReference>